<comment type="caution">
    <text evidence="1">The sequence shown here is derived from an EMBL/GenBank/DDBJ whole genome shotgun (WGS) entry which is preliminary data.</text>
</comment>
<proteinExistence type="predicted"/>
<protein>
    <submittedName>
        <fullName evidence="1">Uncharacterized protein</fullName>
    </submittedName>
</protein>
<gene>
    <name evidence="1" type="ORF">AVEN_211128_1</name>
</gene>
<name>A0A4Y2MV00_ARAVE</name>
<keyword evidence="2" id="KW-1185">Reference proteome</keyword>
<accession>A0A4Y2MV00</accession>
<evidence type="ECO:0000313" key="2">
    <source>
        <dbReference type="Proteomes" id="UP000499080"/>
    </source>
</evidence>
<dbReference type="Proteomes" id="UP000499080">
    <property type="component" value="Unassembled WGS sequence"/>
</dbReference>
<organism evidence="1 2">
    <name type="scientific">Araneus ventricosus</name>
    <name type="common">Orbweaver spider</name>
    <name type="synonym">Epeira ventricosa</name>
    <dbReference type="NCBI Taxonomy" id="182803"/>
    <lineage>
        <taxon>Eukaryota</taxon>
        <taxon>Metazoa</taxon>
        <taxon>Ecdysozoa</taxon>
        <taxon>Arthropoda</taxon>
        <taxon>Chelicerata</taxon>
        <taxon>Arachnida</taxon>
        <taxon>Araneae</taxon>
        <taxon>Araneomorphae</taxon>
        <taxon>Entelegynae</taxon>
        <taxon>Araneoidea</taxon>
        <taxon>Araneidae</taxon>
        <taxon>Araneus</taxon>
    </lineage>
</organism>
<reference evidence="1 2" key="1">
    <citation type="journal article" date="2019" name="Sci. Rep.">
        <title>Orb-weaving spider Araneus ventricosus genome elucidates the spidroin gene catalogue.</title>
        <authorList>
            <person name="Kono N."/>
            <person name="Nakamura H."/>
            <person name="Ohtoshi R."/>
            <person name="Moran D.A.P."/>
            <person name="Shinohara A."/>
            <person name="Yoshida Y."/>
            <person name="Fujiwara M."/>
            <person name="Mori M."/>
            <person name="Tomita M."/>
            <person name="Arakawa K."/>
        </authorList>
    </citation>
    <scope>NUCLEOTIDE SEQUENCE [LARGE SCALE GENOMIC DNA]</scope>
</reference>
<evidence type="ECO:0000313" key="1">
    <source>
        <dbReference type="EMBL" id="GBN30402.1"/>
    </source>
</evidence>
<dbReference type="EMBL" id="BGPR01007911">
    <property type="protein sequence ID" value="GBN30402.1"/>
    <property type="molecule type" value="Genomic_DNA"/>
</dbReference>
<dbReference type="AlphaFoldDB" id="A0A4Y2MV00"/>
<sequence>MLRKDILFPRMRSMRKESEVRLRDVDESTQIAKKVAISLSIGCPRKHIRENRLENHCRKVCIGKLFMNYLTDKISPMAVTTPRDLTHLVQVHEPKTRNKGEVWHFLLIKVAFENPVFDNDHDPRPPTHPLGLESTRMDLSVVVTNPSLSSGS</sequence>